<keyword evidence="4 6" id="KW-0694">RNA-binding</keyword>
<dbReference type="Pfam" id="PF00270">
    <property type="entry name" value="DEAD"/>
    <property type="match status" value="1"/>
</dbReference>
<keyword evidence="5" id="KW-0479">Metal-binding</keyword>
<comment type="function">
    <text evidence="6">RNA helicase.</text>
</comment>
<dbReference type="PANTHER" id="PTHR24031">
    <property type="entry name" value="RNA HELICASE"/>
    <property type="match status" value="1"/>
</dbReference>
<name>A0A9P4I8V3_9PEZI</name>
<dbReference type="PROSITE" id="PS51194">
    <property type="entry name" value="HELICASE_CTER"/>
    <property type="match status" value="1"/>
</dbReference>
<dbReference type="GO" id="GO:0008270">
    <property type="term" value="F:zinc ion binding"/>
    <property type="evidence" value="ECO:0007669"/>
    <property type="project" value="UniProtKB-KW"/>
</dbReference>
<evidence type="ECO:0000313" key="12">
    <source>
        <dbReference type="Proteomes" id="UP000799772"/>
    </source>
</evidence>
<evidence type="ECO:0000256" key="2">
    <source>
        <dbReference type="ARBA" id="ARBA00022801"/>
    </source>
</evidence>
<dbReference type="Pfam" id="PF00271">
    <property type="entry name" value="Helicase_C"/>
    <property type="match status" value="1"/>
</dbReference>
<evidence type="ECO:0000259" key="10">
    <source>
        <dbReference type="PROSITE" id="PS51194"/>
    </source>
</evidence>
<dbReference type="InterPro" id="IPR001650">
    <property type="entry name" value="Helicase_C-like"/>
</dbReference>
<dbReference type="GO" id="GO:0005524">
    <property type="term" value="F:ATP binding"/>
    <property type="evidence" value="ECO:0007669"/>
    <property type="project" value="UniProtKB-UniRule"/>
</dbReference>
<dbReference type="SUPFAM" id="SSF52540">
    <property type="entry name" value="P-loop containing nucleoside triphosphate hydrolases"/>
    <property type="match status" value="1"/>
</dbReference>
<dbReference type="EMBL" id="ML978128">
    <property type="protein sequence ID" value="KAF2097326.1"/>
    <property type="molecule type" value="Genomic_DNA"/>
</dbReference>
<sequence length="568" mass="63990">MLLAGYKIFSSYLLSPLLFFLSSQKTWRTQTTLKEIQTHWRINSPSTNIKVGNLADEQRLRALIGGGQNVPLAPIRARHAPTALPTSYRAAMVPILYNMHQLNLIPAFDDPNGITNQILRDVENGITLHRFHNAASSIEKCYTTILCAVHAVAKDLTEGSNSGQTNGVQTGPPPPRRPRCVTFVSTRGSAVDMYNWALNLCYGTGLRPGVVYGTWSPTNACLSYTEQLHELDRYDCDILIGPPTRLLHLSQNHYPLNGLRLLCMDQAQAFANDRWYDDLYEPLQRMRLIRDETSVLAVGSTQFNIHDARALATYLRTSNRLVTFSCTQGTDAIHTSELVRQELDIQYGPIAWERCVDKIRDILNEEGKALVYLNTREAADTFFHALLPELRQRGVNLNGALARVGVYHAHREQRDNEKVLHDFTYGSDLKVLIGTQILAELRHDPNITDIIHIGLPHDSVQYLSRIGSVARINTGNAQDQPKSTAFVMTRKDAPSFDQVAGVVSRRGEHTVDEIMRMLQHRPIAQQIQRARNGTHNLDTYNHKTTPDCYGCHQPGHVRYLCPNTRSRS</sequence>
<evidence type="ECO:0000256" key="8">
    <source>
        <dbReference type="SAM" id="SignalP"/>
    </source>
</evidence>
<keyword evidence="5" id="KW-0863">Zinc-finger</keyword>
<dbReference type="AlphaFoldDB" id="A0A9P4I8V3"/>
<evidence type="ECO:0000256" key="6">
    <source>
        <dbReference type="RuleBase" id="RU365068"/>
    </source>
</evidence>
<comment type="similarity">
    <text evidence="6">Belongs to the DEAD box helicase family.</text>
</comment>
<evidence type="ECO:0000256" key="4">
    <source>
        <dbReference type="ARBA" id="ARBA00022884"/>
    </source>
</evidence>
<keyword evidence="8" id="KW-0732">Signal</keyword>
<dbReference type="PROSITE" id="PS50158">
    <property type="entry name" value="ZF_CCHC"/>
    <property type="match status" value="1"/>
</dbReference>
<evidence type="ECO:0000256" key="7">
    <source>
        <dbReference type="SAM" id="MobiDB-lite"/>
    </source>
</evidence>
<keyword evidence="2 6" id="KW-0378">Hydrolase</keyword>
<comment type="domain">
    <text evidence="6">The Q motif is unique to and characteristic of the DEAD box family of RNA helicases and controls ATP binding and hydrolysis.</text>
</comment>
<organism evidence="11 12">
    <name type="scientific">Rhizodiscina lignyota</name>
    <dbReference type="NCBI Taxonomy" id="1504668"/>
    <lineage>
        <taxon>Eukaryota</taxon>
        <taxon>Fungi</taxon>
        <taxon>Dikarya</taxon>
        <taxon>Ascomycota</taxon>
        <taxon>Pezizomycotina</taxon>
        <taxon>Dothideomycetes</taxon>
        <taxon>Pleosporomycetidae</taxon>
        <taxon>Aulographales</taxon>
        <taxon>Rhizodiscinaceae</taxon>
        <taxon>Rhizodiscina</taxon>
    </lineage>
</organism>
<keyword evidence="1 6" id="KW-0547">Nucleotide-binding</keyword>
<feature type="compositionally biased region" description="Polar residues" evidence="7">
    <location>
        <begin position="158"/>
        <end position="169"/>
    </location>
</feature>
<evidence type="ECO:0000256" key="3">
    <source>
        <dbReference type="ARBA" id="ARBA00022840"/>
    </source>
</evidence>
<dbReference type="Gene3D" id="3.40.50.300">
    <property type="entry name" value="P-loop containing nucleotide triphosphate hydrolases"/>
    <property type="match status" value="2"/>
</dbReference>
<feature type="signal peptide" evidence="8">
    <location>
        <begin position="1"/>
        <end position="28"/>
    </location>
</feature>
<protein>
    <recommendedName>
        <fullName evidence="6">ATP-dependent RNA helicase</fullName>
        <ecNumber evidence="6">3.6.4.13</ecNumber>
    </recommendedName>
</protein>
<evidence type="ECO:0000259" key="9">
    <source>
        <dbReference type="PROSITE" id="PS50158"/>
    </source>
</evidence>
<dbReference type="OrthoDB" id="2507344at2759"/>
<dbReference type="GO" id="GO:0016787">
    <property type="term" value="F:hydrolase activity"/>
    <property type="evidence" value="ECO:0007669"/>
    <property type="project" value="UniProtKB-KW"/>
</dbReference>
<dbReference type="InterPro" id="IPR027417">
    <property type="entry name" value="P-loop_NTPase"/>
</dbReference>
<feature type="region of interest" description="Disordered" evidence="7">
    <location>
        <begin position="158"/>
        <end position="177"/>
    </location>
</feature>
<feature type="chain" id="PRO_5040342942" description="ATP-dependent RNA helicase" evidence="8">
    <location>
        <begin position="29"/>
        <end position="568"/>
    </location>
</feature>
<evidence type="ECO:0000256" key="1">
    <source>
        <dbReference type="ARBA" id="ARBA00022741"/>
    </source>
</evidence>
<comment type="catalytic activity">
    <reaction evidence="6">
        <text>ATP + H2O = ADP + phosphate + H(+)</text>
        <dbReference type="Rhea" id="RHEA:13065"/>
        <dbReference type="ChEBI" id="CHEBI:15377"/>
        <dbReference type="ChEBI" id="CHEBI:15378"/>
        <dbReference type="ChEBI" id="CHEBI:30616"/>
        <dbReference type="ChEBI" id="CHEBI:43474"/>
        <dbReference type="ChEBI" id="CHEBI:456216"/>
        <dbReference type="EC" id="3.6.4.13"/>
    </reaction>
</comment>
<evidence type="ECO:0000313" key="11">
    <source>
        <dbReference type="EMBL" id="KAF2097326.1"/>
    </source>
</evidence>
<reference evidence="11" key="1">
    <citation type="journal article" date="2020" name="Stud. Mycol.">
        <title>101 Dothideomycetes genomes: a test case for predicting lifestyles and emergence of pathogens.</title>
        <authorList>
            <person name="Haridas S."/>
            <person name="Albert R."/>
            <person name="Binder M."/>
            <person name="Bloem J."/>
            <person name="Labutti K."/>
            <person name="Salamov A."/>
            <person name="Andreopoulos B."/>
            <person name="Baker S."/>
            <person name="Barry K."/>
            <person name="Bills G."/>
            <person name="Bluhm B."/>
            <person name="Cannon C."/>
            <person name="Castanera R."/>
            <person name="Culley D."/>
            <person name="Daum C."/>
            <person name="Ezra D."/>
            <person name="Gonzalez J."/>
            <person name="Henrissat B."/>
            <person name="Kuo A."/>
            <person name="Liang C."/>
            <person name="Lipzen A."/>
            <person name="Lutzoni F."/>
            <person name="Magnuson J."/>
            <person name="Mondo S."/>
            <person name="Nolan M."/>
            <person name="Ohm R."/>
            <person name="Pangilinan J."/>
            <person name="Park H.-J."/>
            <person name="Ramirez L."/>
            <person name="Alfaro M."/>
            <person name="Sun H."/>
            <person name="Tritt A."/>
            <person name="Yoshinaga Y."/>
            <person name="Zwiers L.-H."/>
            <person name="Turgeon B."/>
            <person name="Goodwin S."/>
            <person name="Spatafora J."/>
            <person name="Crous P."/>
            <person name="Grigoriev I."/>
        </authorList>
    </citation>
    <scope>NUCLEOTIDE SEQUENCE</scope>
    <source>
        <strain evidence="11">CBS 133067</strain>
    </source>
</reference>
<dbReference type="GO" id="GO:0003724">
    <property type="term" value="F:RNA helicase activity"/>
    <property type="evidence" value="ECO:0007669"/>
    <property type="project" value="UniProtKB-EC"/>
</dbReference>
<keyword evidence="3 6" id="KW-0067">ATP-binding</keyword>
<keyword evidence="6" id="KW-0347">Helicase</keyword>
<comment type="caution">
    <text evidence="11">The sequence shown here is derived from an EMBL/GenBank/DDBJ whole genome shotgun (WGS) entry which is preliminary data.</text>
</comment>
<feature type="domain" description="CCHC-type" evidence="9">
    <location>
        <begin position="548"/>
        <end position="563"/>
    </location>
</feature>
<dbReference type="Proteomes" id="UP000799772">
    <property type="component" value="Unassembled WGS sequence"/>
</dbReference>
<gene>
    <name evidence="11" type="ORF">NA57DRAFT_57918</name>
</gene>
<feature type="domain" description="Helicase C-terminal" evidence="10">
    <location>
        <begin position="358"/>
        <end position="538"/>
    </location>
</feature>
<dbReference type="InterPro" id="IPR011545">
    <property type="entry name" value="DEAD/DEAH_box_helicase_dom"/>
</dbReference>
<accession>A0A9P4I8V3</accession>
<dbReference type="GO" id="GO:0003723">
    <property type="term" value="F:RNA binding"/>
    <property type="evidence" value="ECO:0007669"/>
    <property type="project" value="UniProtKB-UniRule"/>
</dbReference>
<dbReference type="InterPro" id="IPR001878">
    <property type="entry name" value="Znf_CCHC"/>
</dbReference>
<proteinExistence type="inferred from homology"/>
<dbReference type="EC" id="3.6.4.13" evidence="6"/>
<keyword evidence="5" id="KW-0862">Zinc</keyword>
<evidence type="ECO:0000256" key="5">
    <source>
        <dbReference type="PROSITE-ProRule" id="PRU00047"/>
    </source>
</evidence>
<keyword evidence="12" id="KW-1185">Reference proteome</keyword>